<feature type="transmembrane region" description="Helical" evidence="11">
    <location>
        <begin position="185"/>
        <end position="205"/>
    </location>
</feature>
<sequence length="289" mass="33028">MGAHGTYYVPKPSHWPLVGSCGLTTTLVGAASWLHHDWYGPYLFTFGICILIGMMFGWFGQVIYENGKGLYDLQVDRSFRWGMCWFIFSEVCFFGAFFGALFFTRLWSVPLLGGEYHSITHYTLWSDFRATWPLLTNPDNMTFVGATEAMGAWGLAAINTLILLTSGVTITWAHWALKLNKRGQLLIGMACTIALGMLFLSLQAYEYHEAYTEMNLTLDAGIYGTTFFMLTGFHGLHVTIGTIMLIVILIRCARGHFTPERHFAFEAVAWYWHFVDVVWLFLFIFVYWL</sequence>
<keyword evidence="6 11" id="KW-1133">Transmembrane helix</keyword>
<evidence type="ECO:0000256" key="2">
    <source>
        <dbReference type="ARBA" id="ARBA00010581"/>
    </source>
</evidence>
<evidence type="ECO:0000256" key="9">
    <source>
        <dbReference type="ARBA" id="ARBA00031625"/>
    </source>
</evidence>
<dbReference type="InterPro" id="IPR000298">
    <property type="entry name" value="Cyt_c_oxidase-like_su3"/>
</dbReference>
<evidence type="ECO:0000259" key="12">
    <source>
        <dbReference type="PROSITE" id="PS50253"/>
    </source>
</evidence>
<dbReference type="PROSITE" id="PS50253">
    <property type="entry name" value="COX3"/>
    <property type="match status" value="1"/>
</dbReference>
<protein>
    <recommendedName>
        <fullName evidence="3">cytochrome-c oxidase</fullName>
        <ecNumber evidence="3">7.1.1.9</ecNumber>
    </recommendedName>
    <alternativeName>
        <fullName evidence="8">Cytochrome aa3 subunit 3</fullName>
    </alternativeName>
    <alternativeName>
        <fullName evidence="9">Cytochrome c oxidase polypeptide III</fullName>
    </alternativeName>
</protein>
<evidence type="ECO:0000256" key="3">
    <source>
        <dbReference type="ARBA" id="ARBA00012949"/>
    </source>
</evidence>
<dbReference type="SUPFAM" id="SSF81452">
    <property type="entry name" value="Cytochrome c oxidase subunit III-like"/>
    <property type="match status" value="1"/>
</dbReference>
<proteinExistence type="inferred from homology"/>
<dbReference type="Pfam" id="PF00510">
    <property type="entry name" value="COX3"/>
    <property type="match status" value="2"/>
</dbReference>
<accession>A0ABV8CID2</accession>
<name>A0ABV8CID2_9GAMM</name>
<dbReference type="InterPro" id="IPR024791">
    <property type="entry name" value="Cyt_c/ubiquinol_Oxase_su3"/>
</dbReference>
<comment type="similarity">
    <text evidence="2 10">Belongs to the cytochrome c oxidase subunit 3 family.</text>
</comment>
<reference evidence="14" key="1">
    <citation type="journal article" date="2019" name="Int. J. Syst. Evol. Microbiol.">
        <title>The Global Catalogue of Microorganisms (GCM) 10K type strain sequencing project: providing services to taxonomists for standard genome sequencing and annotation.</title>
        <authorList>
            <consortium name="The Broad Institute Genomics Platform"/>
            <consortium name="The Broad Institute Genome Sequencing Center for Infectious Disease"/>
            <person name="Wu L."/>
            <person name="Ma J."/>
        </authorList>
    </citation>
    <scope>NUCLEOTIDE SEQUENCE [LARGE SCALE GENOMIC DNA]</scope>
    <source>
        <strain evidence="14">CCUG 59858</strain>
    </source>
</reference>
<evidence type="ECO:0000256" key="7">
    <source>
        <dbReference type="ARBA" id="ARBA00023136"/>
    </source>
</evidence>
<dbReference type="EC" id="7.1.1.9" evidence="3"/>
<feature type="transmembrane region" description="Helical" evidence="11">
    <location>
        <begin position="225"/>
        <end position="250"/>
    </location>
</feature>
<gene>
    <name evidence="13" type="ORF">ACFORL_12085</name>
</gene>
<evidence type="ECO:0000256" key="4">
    <source>
        <dbReference type="ARBA" id="ARBA00022692"/>
    </source>
</evidence>
<feature type="transmembrane region" description="Helical" evidence="11">
    <location>
        <begin position="270"/>
        <end position="288"/>
    </location>
</feature>
<evidence type="ECO:0000256" key="1">
    <source>
        <dbReference type="ARBA" id="ARBA00004141"/>
    </source>
</evidence>
<evidence type="ECO:0000256" key="11">
    <source>
        <dbReference type="SAM" id="Phobius"/>
    </source>
</evidence>
<dbReference type="InterPro" id="IPR013833">
    <property type="entry name" value="Cyt_c_oxidase_su3_a-hlx"/>
</dbReference>
<dbReference type="Gene3D" id="1.20.120.80">
    <property type="entry name" value="Cytochrome c oxidase, subunit III, four-helix bundle"/>
    <property type="match status" value="1"/>
</dbReference>
<feature type="domain" description="Heme-copper oxidase subunit III family profile" evidence="12">
    <location>
        <begin position="3"/>
        <end position="289"/>
    </location>
</feature>
<evidence type="ECO:0000256" key="8">
    <source>
        <dbReference type="ARBA" id="ARBA00031400"/>
    </source>
</evidence>
<evidence type="ECO:0000256" key="6">
    <source>
        <dbReference type="ARBA" id="ARBA00022989"/>
    </source>
</evidence>
<dbReference type="Proteomes" id="UP001595758">
    <property type="component" value="Unassembled WGS sequence"/>
</dbReference>
<comment type="caution">
    <text evidence="13">The sequence shown here is derived from an EMBL/GenBank/DDBJ whole genome shotgun (WGS) entry which is preliminary data.</text>
</comment>
<comment type="subcellular location">
    <subcellularLocation>
        <location evidence="10">Cell membrane</location>
        <topology evidence="10">Multi-pass membrane protein</topology>
    </subcellularLocation>
    <subcellularLocation>
        <location evidence="1">Membrane</location>
        <topology evidence="1">Multi-pass membrane protein</topology>
    </subcellularLocation>
</comment>
<keyword evidence="14" id="KW-1185">Reference proteome</keyword>
<dbReference type="InterPro" id="IPR033945">
    <property type="entry name" value="Cyt_c_oxase_su3_dom"/>
</dbReference>
<dbReference type="Gene3D" id="1.10.287.70">
    <property type="match status" value="1"/>
</dbReference>
<evidence type="ECO:0000256" key="10">
    <source>
        <dbReference type="RuleBase" id="RU003376"/>
    </source>
</evidence>
<evidence type="ECO:0000256" key="5">
    <source>
        <dbReference type="ARBA" id="ARBA00022967"/>
    </source>
</evidence>
<dbReference type="InterPro" id="IPR035973">
    <property type="entry name" value="Cyt_c_oxidase_su3-like_sf"/>
</dbReference>
<dbReference type="PANTHER" id="PTHR11403">
    <property type="entry name" value="CYTOCHROME C OXIDASE SUBUNIT III"/>
    <property type="match status" value="1"/>
</dbReference>
<feature type="transmembrane region" description="Helical" evidence="11">
    <location>
        <begin position="150"/>
        <end position="173"/>
    </location>
</feature>
<keyword evidence="4 10" id="KW-0812">Transmembrane</keyword>
<organism evidence="13 14">
    <name type="scientific">Legionella dresdenensis</name>
    <dbReference type="NCBI Taxonomy" id="450200"/>
    <lineage>
        <taxon>Bacteria</taxon>
        <taxon>Pseudomonadati</taxon>
        <taxon>Pseudomonadota</taxon>
        <taxon>Gammaproteobacteria</taxon>
        <taxon>Legionellales</taxon>
        <taxon>Legionellaceae</taxon>
        <taxon>Legionella</taxon>
    </lineage>
</organism>
<feature type="transmembrane region" description="Helical" evidence="11">
    <location>
        <begin position="85"/>
        <end position="107"/>
    </location>
</feature>
<keyword evidence="5" id="KW-1278">Translocase</keyword>
<dbReference type="RefSeq" id="WP_382344383.1">
    <property type="nucleotide sequence ID" value="NZ_JBHSAB010000029.1"/>
</dbReference>
<evidence type="ECO:0000313" key="13">
    <source>
        <dbReference type="EMBL" id="MFC3909811.1"/>
    </source>
</evidence>
<keyword evidence="7 11" id="KW-0472">Membrane</keyword>
<dbReference type="PANTHER" id="PTHR11403:SF7">
    <property type="entry name" value="CYTOCHROME C OXIDASE SUBUNIT 3"/>
    <property type="match status" value="1"/>
</dbReference>
<dbReference type="EMBL" id="JBHSAB010000029">
    <property type="protein sequence ID" value="MFC3909811.1"/>
    <property type="molecule type" value="Genomic_DNA"/>
</dbReference>
<evidence type="ECO:0000313" key="14">
    <source>
        <dbReference type="Proteomes" id="UP001595758"/>
    </source>
</evidence>
<dbReference type="CDD" id="cd01665">
    <property type="entry name" value="Cyt_c_Oxidase_III"/>
    <property type="match status" value="1"/>
</dbReference>
<feature type="transmembrane region" description="Helical" evidence="11">
    <location>
        <begin position="42"/>
        <end position="64"/>
    </location>
</feature>